<keyword evidence="2" id="KW-0479">Metal-binding</keyword>
<evidence type="ECO:0000256" key="3">
    <source>
        <dbReference type="ARBA" id="ARBA00023239"/>
    </source>
</evidence>
<dbReference type="InterPro" id="IPR043594">
    <property type="entry name" value="HMGL"/>
</dbReference>
<name>A0ABV7YYM0_9BACT</name>
<feature type="domain" description="Pyruvate carboxyltransferase" evidence="4">
    <location>
        <begin position="3"/>
        <end position="267"/>
    </location>
</feature>
<dbReference type="GO" id="GO:0016829">
    <property type="term" value="F:lyase activity"/>
    <property type="evidence" value="ECO:0007669"/>
    <property type="project" value="UniProtKB-KW"/>
</dbReference>
<dbReference type="InterPro" id="IPR013785">
    <property type="entry name" value="Aldolase_TIM"/>
</dbReference>
<dbReference type="Pfam" id="PF00682">
    <property type="entry name" value="HMGL-like"/>
    <property type="match status" value="1"/>
</dbReference>
<comment type="caution">
    <text evidence="5">The sequence shown here is derived from an EMBL/GenBank/DDBJ whole genome shotgun (WGS) entry which is preliminary data.</text>
</comment>
<comment type="similarity">
    <text evidence="1">Belongs to the HMG-CoA lyase family.</text>
</comment>
<proteinExistence type="inferred from homology"/>
<dbReference type="Proteomes" id="UP001595616">
    <property type="component" value="Unassembled WGS sequence"/>
</dbReference>
<dbReference type="PROSITE" id="PS50991">
    <property type="entry name" value="PYR_CT"/>
    <property type="match status" value="1"/>
</dbReference>
<evidence type="ECO:0000313" key="6">
    <source>
        <dbReference type="Proteomes" id="UP001595616"/>
    </source>
</evidence>
<organism evidence="5 6">
    <name type="scientific">Lacihabitans lacunae</name>
    <dbReference type="NCBI Taxonomy" id="1028214"/>
    <lineage>
        <taxon>Bacteria</taxon>
        <taxon>Pseudomonadati</taxon>
        <taxon>Bacteroidota</taxon>
        <taxon>Cytophagia</taxon>
        <taxon>Cytophagales</taxon>
        <taxon>Leadbetterellaceae</taxon>
        <taxon>Lacihabitans</taxon>
    </lineage>
</organism>
<protein>
    <submittedName>
        <fullName evidence="5">Hydroxymethylglutaryl-CoA lyase</fullName>
    </submittedName>
</protein>
<accession>A0ABV7YYM0</accession>
<sequence length="280" mass="31078">MTKVKLVDCPRDAIQGLHDFIPTERKATYMNAVLQSNIFDRLDFGSFVSPKAIPQMADTAQLIKLLNLKDVDTQLLAIVANQRGAAEASAFEEISVLGYPFSISEEFQKRNTNKNLEESFEAVKQILDIAQKNNKTLLVYISMAFGNPYGEHWDSEKVTHWIDQLQKIGVSEFSLADTVGTADATQIKSVFEATSEAFPDMNIGAHFHAAPFEWQPKIKAAYEAGCRSFDGAMQGFGGCPMAKDELVGNVPTEGLLEYFDLANNEMITNFTTQFNKLING</sequence>
<dbReference type="RefSeq" id="WP_379837675.1">
    <property type="nucleotide sequence ID" value="NZ_JBHRYQ010000001.1"/>
</dbReference>
<dbReference type="PANTHER" id="PTHR42738">
    <property type="entry name" value="HYDROXYMETHYLGLUTARYL-COA LYASE"/>
    <property type="match status" value="1"/>
</dbReference>
<dbReference type="EMBL" id="JBHRYQ010000001">
    <property type="protein sequence ID" value="MFC3811033.1"/>
    <property type="molecule type" value="Genomic_DNA"/>
</dbReference>
<dbReference type="SUPFAM" id="SSF51569">
    <property type="entry name" value="Aldolase"/>
    <property type="match status" value="1"/>
</dbReference>
<evidence type="ECO:0000256" key="2">
    <source>
        <dbReference type="ARBA" id="ARBA00022723"/>
    </source>
</evidence>
<dbReference type="PANTHER" id="PTHR42738:SF7">
    <property type="entry name" value="HYDROXYMETHYLGLUTARYL-COA LYASE"/>
    <property type="match status" value="1"/>
</dbReference>
<keyword evidence="3 5" id="KW-0456">Lyase</keyword>
<evidence type="ECO:0000259" key="4">
    <source>
        <dbReference type="PROSITE" id="PS50991"/>
    </source>
</evidence>
<keyword evidence="6" id="KW-1185">Reference proteome</keyword>
<evidence type="ECO:0000313" key="5">
    <source>
        <dbReference type="EMBL" id="MFC3811033.1"/>
    </source>
</evidence>
<dbReference type="InterPro" id="IPR000891">
    <property type="entry name" value="PYR_CT"/>
</dbReference>
<evidence type="ECO:0000256" key="1">
    <source>
        <dbReference type="ARBA" id="ARBA00009405"/>
    </source>
</evidence>
<gene>
    <name evidence="5" type="ORF">ACFOOI_10235</name>
</gene>
<dbReference type="Gene3D" id="3.20.20.70">
    <property type="entry name" value="Aldolase class I"/>
    <property type="match status" value="1"/>
</dbReference>
<reference evidence="6" key="1">
    <citation type="journal article" date="2019" name="Int. J. Syst. Evol. Microbiol.">
        <title>The Global Catalogue of Microorganisms (GCM) 10K type strain sequencing project: providing services to taxonomists for standard genome sequencing and annotation.</title>
        <authorList>
            <consortium name="The Broad Institute Genomics Platform"/>
            <consortium name="The Broad Institute Genome Sequencing Center for Infectious Disease"/>
            <person name="Wu L."/>
            <person name="Ma J."/>
        </authorList>
    </citation>
    <scope>NUCLEOTIDE SEQUENCE [LARGE SCALE GENOMIC DNA]</scope>
    <source>
        <strain evidence="6">CECT 7956</strain>
    </source>
</reference>